<dbReference type="GO" id="GO:0004674">
    <property type="term" value="F:protein serine/threonine kinase activity"/>
    <property type="evidence" value="ECO:0007669"/>
    <property type="project" value="TreeGrafter"/>
</dbReference>
<dbReference type="EMBL" id="NKUJ01000014">
    <property type="protein sequence ID" value="RMJ18859.1"/>
    <property type="molecule type" value="Genomic_DNA"/>
</dbReference>
<dbReference type="InterPro" id="IPR011009">
    <property type="entry name" value="Kinase-like_dom_sf"/>
</dbReference>
<dbReference type="AlphaFoldDB" id="A0A3M2SMV1"/>
<sequence length="602" mass="68989">MSWEESNPNEFLEDFKKRKQPSNIPSIDPLPDDNQISKRLKTLSERSGSSSHVYDYGRSQSDLMSPLSSQSGTNDTSLLEVDTRDPSTLANSLCTAMVPHFGEKTKGWLPRRKLLQLCQRPNISRELKKVFPESDVPIYLDYVLGNRSKTTKTRGPARMIFAILVLIKETDKLDRFFEAGFCDKDLPFIFDVDEILQPQGRPDNQSSKRKTCFTKEDASFMRSFHREQWQVNIPFICRPKKNQVSEYQLHSETIMPWTSRKPVERNGGFAEVYMVQIHPDHHAFNGQETFALKVLSCLKRETYHEDFQRELYALRKTPPGPHVIELLATFKRGEEFSFLFPWADEGNLIDLMSKEPSELLGSGPEASRILTRWLAKQCAGIAKGLRGMHNAKPKFRIDDDSDKDEFKGEDLGELKLSDFGLTKFHTIATRSKQPGNGPMSPTYASPEQTKDFLYVSRRSDVWALGCVFSLLLTWAIRGPAAVKSYDEARHGEKDPGRRGTWYEDTFYGTEHDENGEPLIPDGFFLKKAVIDCIEENKRAISGPDRESNYLTEFLDFIRDSMLEIDSDKRVTSERVCEFLHDKMVENEWANHSITLPTLGYSS</sequence>
<keyword evidence="4" id="KW-1185">Reference proteome</keyword>
<feature type="compositionally biased region" description="Polar residues" evidence="1">
    <location>
        <begin position="45"/>
        <end position="77"/>
    </location>
</feature>
<comment type="caution">
    <text evidence="3">The sequence shown here is derived from an EMBL/GenBank/DDBJ whole genome shotgun (WGS) entry which is preliminary data.</text>
</comment>
<name>A0A3M2SMV1_9HYPO</name>
<evidence type="ECO:0000313" key="3">
    <source>
        <dbReference type="EMBL" id="RMJ18859.1"/>
    </source>
</evidence>
<proteinExistence type="predicted"/>
<feature type="domain" description="Protein kinase" evidence="2">
    <location>
        <begin position="258"/>
        <end position="583"/>
    </location>
</feature>
<gene>
    <name evidence="3" type="ORF">CDV36_001462</name>
</gene>
<accession>A0A3M2SMV1</accession>
<dbReference type="InterPro" id="IPR001245">
    <property type="entry name" value="Ser-Thr/Tyr_kinase_cat_dom"/>
</dbReference>
<dbReference type="STRING" id="2010991.A0A3M2SMV1"/>
<evidence type="ECO:0000313" key="4">
    <source>
        <dbReference type="Proteomes" id="UP000277212"/>
    </source>
</evidence>
<dbReference type="PANTHER" id="PTHR24359:SF1">
    <property type="entry name" value="INHIBITOR OF NUCLEAR FACTOR KAPPA-B KINASE EPSILON SUBUNIT HOMOLOG 1-RELATED"/>
    <property type="match status" value="1"/>
</dbReference>
<dbReference type="InterPro" id="IPR000719">
    <property type="entry name" value="Prot_kinase_dom"/>
</dbReference>
<organism evidence="3 4">
    <name type="scientific">Fusarium kuroshium</name>
    <dbReference type="NCBI Taxonomy" id="2010991"/>
    <lineage>
        <taxon>Eukaryota</taxon>
        <taxon>Fungi</taxon>
        <taxon>Dikarya</taxon>
        <taxon>Ascomycota</taxon>
        <taxon>Pezizomycotina</taxon>
        <taxon>Sordariomycetes</taxon>
        <taxon>Hypocreomycetidae</taxon>
        <taxon>Hypocreales</taxon>
        <taxon>Nectriaceae</taxon>
        <taxon>Fusarium</taxon>
        <taxon>Fusarium solani species complex</taxon>
    </lineage>
</organism>
<feature type="region of interest" description="Disordered" evidence="1">
    <location>
        <begin position="1"/>
        <end position="79"/>
    </location>
</feature>
<evidence type="ECO:0000256" key="1">
    <source>
        <dbReference type="SAM" id="MobiDB-lite"/>
    </source>
</evidence>
<reference evidence="3 4" key="1">
    <citation type="submission" date="2017-06" db="EMBL/GenBank/DDBJ databases">
        <title>Comparative genomic analysis of Ambrosia Fusariam Clade fungi.</title>
        <authorList>
            <person name="Stajich J.E."/>
            <person name="Carrillo J."/>
            <person name="Kijimoto T."/>
            <person name="Eskalen A."/>
            <person name="O'Donnell K."/>
            <person name="Kasson M."/>
        </authorList>
    </citation>
    <scope>NUCLEOTIDE SEQUENCE [LARGE SCALE GENOMIC DNA]</scope>
    <source>
        <strain evidence="3">UCR3666</strain>
    </source>
</reference>
<dbReference type="PANTHER" id="PTHR24359">
    <property type="entry name" value="SERINE/THREONINE-PROTEIN KINASE SBK1"/>
    <property type="match status" value="1"/>
</dbReference>
<dbReference type="CDD" id="cd00180">
    <property type="entry name" value="PKc"/>
    <property type="match status" value="1"/>
</dbReference>
<dbReference type="OrthoDB" id="1046782at2759"/>
<evidence type="ECO:0000259" key="2">
    <source>
        <dbReference type="PROSITE" id="PS50011"/>
    </source>
</evidence>
<dbReference type="Gene3D" id="1.10.510.10">
    <property type="entry name" value="Transferase(Phosphotransferase) domain 1"/>
    <property type="match status" value="1"/>
</dbReference>
<protein>
    <recommendedName>
        <fullName evidence="2">Protein kinase domain-containing protein</fullName>
    </recommendedName>
</protein>
<dbReference type="SUPFAM" id="SSF56112">
    <property type="entry name" value="Protein kinase-like (PK-like)"/>
    <property type="match status" value="1"/>
</dbReference>
<dbReference type="Pfam" id="PF07714">
    <property type="entry name" value="PK_Tyr_Ser-Thr"/>
    <property type="match status" value="1"/>
</dbReference>
<dbReference type="GO" id="GO:0005524">
    <property type="term" value="F:ATP binding"/>
    <property type="evidence" value="ECO:0007669"/>
    <property type="project" value="InterPro"/>
</dbReference>
<dbReference type="PROSITE" id="PS50011">
    <property type="entry name" value="PROTEIN_KINASE_DOM"/>
    <property type="match status" value="1"/>
</dbReference>
<dbReference type="Proteomes" id="UP000277212">
    <property type="component" value="Unassembled WGS sequence"/>
</dbReference>